<keyword evidence="1" id="KW-0472">Membrane</keyword>
<feature type="transmembrane region" description="Helical" evidence="1">
    <location>
        <begin position="116"/>
        <end position="136"/>
    </location>
</feature>
<feature type="transmembrane region" description="Helical" evidence="1">
    <location>
        <begin position="363"/>
        <end position="385"/>
    </location>
</feature>
<evidence type="ECO:0000313" key="3">
    <source>
        <dbReference type="Proteomes" id="UP000193963"/>
    </source>
</evidence>
<feature type="transmembrane region" description="Helical" evidence="1">
    <location>
        <begin position="142"/>
        <end position="159"/>
    </location>
</feature>
<feature type="transmembrane region" description="Helical" evidence="1">
    <location>
        <begin position="63"/>
        <end position="85"/>
    </location>
</feature>
<gene>
    <name evidence="2" type="ORF">PSM7751_02328</name>
</gene>
<feature type="transmembrane region" description="Helical" evidence="1">
    <location>
        <begin position="291"/>
        <end position="315"/>
    </location>
</feature>
<evidence type="ECO:0000313" key="2">
    <source>
        <dbReference type="EMBL" id="SLN48738.1"/>
    </source>
</evidence>
<proteinExistence type="predicted"/>
<dbReference type="EMBL" id="FWFN01000004">
    <property type="protein sequence ID" value="SLN48738.1"/>
    <property type="molecule type" value="Genomic_DNA"/>
</dbReference>
<protein>
    <submittedName>
        <fullName evidence="2">Uncharacterized protein</fullName>
    </submittedName>
</protein>
<feature type="transmembrane region" description="Helical" evidence="1">
    <location>
        <begin position="327"/>
        <end position="347"/>
    </location>
</feature>
<dbReference type="OrthoDB" id="9156251at2"/>
<sequence length="402" mass="42492">MSRVTRPADQWSPLYYLTSVGAGGLAVTFFMYLMFWVPHPGQPVPVAEDIGAALVTASPPFAATIYLALAGIAVFAAMNLYLLVWNLRRTGAFLRSPAGTALAGGQGQTQMTAMPLALAMSINALFILGLVFVPGLWGVVEYLFPLALAAFLAVGLLALRQVGRYLSQVIGHGGFDWTANNSLSQMLPAFALSMVGVGLAAPAAMSGVTATAGVAFVLATVFLVIAVIYGAVKLVLGVRSMLEHGVAVEQAPTLLIVMPMVTVLSILLVRLDHALHVHFGGHSTPADMLVFLTRMLSVQLGFTLFGLTILAATGYIRRFVTGSEASVGSYALICPGVALSVLMHFWINKGLVAVGLIAKFGTAFWMLSGVAVALQLSMILLLVVLNRRHFLARRAPAQVPAE</sequence>
<feature type="transmembrane region" description="Helical" evidence="1">
    <location>
        <begin position="253"/>
        <end position="271"/>
    </location>
</feature>
<reference evidence="2 3" key="1">
    <citation type="submission" date="2017-03" db="EMBL/GenBank/DDBJ databases">
        <authorList>
            <person name="Afonso C.L."/>
            <person name="Miller P.J."/>
            <person name="Scott M.A."/>
            <person name="Spackman E."/>
            <person name="Goraichik I."/>
            <person name="Dimitrov K.M."/>
            <person name="Suarez D.L."/>
            <person name="Swayne D.E."/>
        </authorList>
    </citation>
    <scope>NUCLEOTIDE SEQUENCE [LARGE SCALE GENOMIC DNA]</scope>
    <source>
        <strain evidence="2 3">CECT 7751</strain>
    </source>
</reference>
<feature type="transmembrane region" description="Helical" evidence="1">
    <location>
        <begin position="12"/>
        <end position="35"/>
    </location>
</feature>
<feature type="transmembrane region" description="Helical" evidence="1">
    <location>
        <begin position="211"/>
        <end position="232"/>
    </location>
</feature>
<feature type="transmembrane region" description="Helical" evidence="1">
    <location>
        <begin position="187"/>
        <end position="205"/>
    </location>
</feature>
<keyword evidence="1" id="KW-0812">Transmembrane</keyword>
<dbReference type="InterPro" id="IPR059133">
    <property type="entry name" value="TsoY-like"/>
</dbReference>
<dbReference type="NCBIfam" id="NF047644">
    <property type="entry name" value="TsoY_fam"/>
    <property type="match status" value="1"/>
</dbReference>
<dbReference type="RefSeq" id="WP_100148530.1">
    <property type="nucleotide sequence ID" value="NZ_FWFN01000004.1"/>
</dbReference>
<evidence type="ECO:0000256" key="1">
    <source>
        <dbReference type="SAM" id="Phobius"/>
    </source>
</evidence>
<organism evidence="2 3">
    <name type="scientific">Pseudooceanicola marinus</name>
    <dbReference type="NCBI Taxonomy" id="396013"/>
    <lineage>
        <taxon>Bacteria</taxon>
        <taxon>Pseudomonadati</taxon>
        <taxon>Pseudomonadota</taxon>
        <taxon>Alphaproteobacteria</taxon>
        <taxon>Rhodobacterales</taxon>
        <taxon>Paracoccaceae</taxon>
        <taxon>Pseudooceanicola</taxon>
    </lineage>
</organism>
<accession>A0A1X6ZG17</accession>
<dbReference type="AlphaFoldDB" id="A0A1X6ZG17"/>
<name>A0A1X6ZG17_9RHOB</name>
<keyword evidence="3" id="KW-1185">Reference proteome</keyword>
<keyword evidence="1" id="KW-1133">Transmembrane helix</keyword>
<dbReference type="Proteomes" id="UP000193963">
    <property type="component" value="Unassembled WGS sequence"/>
</dbReference>